<accession>A0ABD1X9H7</accession>
<evidence type="ECO:0000313" key="3">
    <source>
        <dbReference type="Proteomes" id="UP001604277"/>
    </source>
</evidence>
<reference evidence="3" key="1">
    <citation type="submission" date="2024-07" db="EMBL/GenBank/DDBJ databases">
        <title>Two chromosome-level genome assemblies of Korean endemic species Abeliophyllum distichum and Forsythia ovata (Oleaceae).</title>
        <authorList>
            <person name="Jang H."/>
        </authorList>
    </citation>
    <scope>NUCLEOTIDE SEQUENCE [LARGE SCALE GENOMIC DNA]</scope>
</reference>
<sequence length="166" mass="19279">MRPMIDERDKQKKDLEVAKFDVAEFSKRCNLANQAQEITAKALDKANTQREGLMDRITQLEEANAQRKRLMDKIAQLEKMVKSLRAKCYDLNGENLSLKSETDEAVKAMVEDFRSHFEFTPDYENFQTFYINFGARQVLTKVKELYPNLDLSAIEVDYPALEEAKD</sequence>
<feature type="coiled-coil region" evidence="1">
    <location>
        <begin position="43"/>
        <end position="94"/>
    </location>
</feature>
<evidence type="ECO:0000313" key="2">
    <source>
        <dbReference type="EMBL" id="KAL2558614.1"/>
    </source>
</evidence>
<organism evidence="2 3">
    <name type="scientific">Forsythia ovata</name>
    <dbReference type="NCBI Taxonomy" id="205694"/>
    <lineage>
        <taxon>Eukaryota</taxon>
        <taxon>Viridiplantae</taxon>
        <taxon>Streptophyta</taxon>
        <taxon>Embryophyta</taxon>
        <taxon>Tracheophyta</taxon>
        <taxon>Spermatophyta</taxon>
        <taxon>Magnoliopsida</taxon>
        <taxon>eudicotyledons</taxon>
        <taxon>Gunneridae</taxon>
        <taxon>Pentapetalae</taxon>
        <taxon>asterids</taxon>
        <taxon>lamiids</taxon>
        <taxon>Lamiales</taxon>
        <taxon>Oleaceae</taxon>
        <taxon>Forsythieae</taxon>
        <taxon>Forsythia</taxon>
    </lineage>
</organism>
<comment type="caution">
    <text evidence="2">The sequence shown here is derived from an EMBL/GenBank/DDBJ whole genome shotgun (WGS) entry which is preliminary data.</text>
</comment>
<dbReference type="EMBL" id="JBFOLJ010000001">
    <property type="protein sequence ID" value="KAL2558614.1"/>
    <property type="molecule type" value="Genomic_DNA"/>
</dbReference>
<protein>
    <submittedName>
        <fullName evidence="2">Uncharacterized protein</fullName>
    </submittedName>
</protein>
<name>A0ABD1X9H7_9LAMI</name>
<dbReference type="AlphaFoldDB" id="A0ABD1X9H7"/>
<keyword evidence="1" id="KW-0175">Coiled coil</keyword>
<proteinExistence type="predicted"/>
<gene>
    <name evidence="2" type="ORF">Fot_03353</name>
</gene>
<evidence type="ECO:0000256" key="1">
    <source>
        <dbReference type="SAM" id="Coils"/>
    </source>
</evidence>
<keyword evidence="3" id="KW-1185">Reference proteome</keyword>
<dbReference type="Proteomes" id="UP001604277">
    <property type="component" value="Unassembled WGS sequence"/>
</dbReference>